<reference evidence="3 4" key="1">
    <citation type="submission" date="2020-08" db="EMBL/GenBank/DDBJ databases">
        <title>Whole genome shotgun sequence of Actinocatenispora thailandica NBRC 105041.</title>
        <authorList>
            <person name="Komaki H."/>
            <person name="Tamura T."/>
        </authorList>
    </citation>
    <scope>NUCLEOTIDE SEQUENCE [LARGE SCALE GENOMIC DNA]</scope>
    <source>
        <strain evidence="3 4">NBRC 105041</strain>
    </source>
</reference>
<feature type="domain" description="Tyr recombinase" evidence="2">
    <location>
        <begin position="35"/>
        <end position="260"/>
    </location>
</feature>
<dbReference type="PROSITE" id="PS51898">
    <property type="entry name" value="TYR_RECOMBINASE"/>
    <property type="match status" value="1"/>
</dbReference>
<dbReference type="EMBL" id="AP023355">
    <property type="protein sequence ID" value="BCJ37590.1"/>
    <property type="molecule type" value="Genomic_DNA"/>
</dbReference>
<dbReference type="InterPro" id="IPR002104">
    <property type="entry name" value="Integrase_catalytic"/>
</dbReference>
<dbReference type="SUPFAM" id="SSF56349">
    <property type="entry name" value="DNA breaking-rejoining enzymes"/>
    <property type="match status" value="1"/>
</dbReference>
<keyword evidence="1" id="KW-0233">DNA recombination</keyword>
<dbReference type="GO" id="GO:0006310">
    <property type="term" value="P:DNA recombination"/>
    <property type="evidence" value="ECO:0007669"/>
    <property type="project" value="UniProtKB-KW"/>
</dbReference>
<dbReference type="AlphaFoldDB" id="A0A7R7DTK3"/>
<evidence type="ECO:0000256" key="1">
    <source>
        <dbReference type="ARBA" id="ARBA00023172"/>
    </source>
</evidence>
<sequence length="276" mass="30454">MLHRAFRDAVAWEYLAMNPAVHASVPRVQRKRRAGKTAPWSVDELAAWLAVAMRDRFAGLWVLAATTGMRRSELAGIMRDDLRLWSECVKCEHRQEAGELKKCEKCGAAGVVVRGTLVIEPTRVVVAGRAEDSDGKSDDSVREVSVDPFTGAALVPYLAKLSEERRAFGTAYPDHGKLMAYEDGRLPHPDTVTRMFNRLVDAAGVPRIRLHDVRHTYATLSLDAGVDLKIVSDRIGHSDTSITSKVYVHRSSGHDEAAATLIGRLIEEAMNRARAS</sequence>
<evidence type="ECO:0000259" key="2">
    <source>
        <dbReference type="PROSITE" id="PS51898"/>
    </source>
</evidence>
<name>A0A7R7DTK3_9ACTN</name>
<proteinExistence type="predicted"/>
<dbReference type="GO" id="GO:0015074">
    <property type="term" value="P:DNA integration"/>
    <property type="evidence" value="ECO:0007669"/>
    <property type="project" value="InterPro"/>
</dbReference>
<dbReference type="Gene3D" id="1.10.443.10">
    <property type="entry name" value="Intergrase catalytic core"/>
    <property type="match status" value="1"/>
</dbReference>
<organism evidence="3 4">
    <name type="scientific">Actinocatenispora thailandica</name>
    <dbReference type="NCBI Taxonomy" id="227318"/>
    <lineage>
        <taxon>Bacteria</taxon>
        <taxon>Bacillati</taxon>
        <taxon>Actinomycetota</taxon>
        <taxon>Actinomycetes</taxon>
        <taxon>Micromonosporales</taxon>
        <taxon>Micromonosporaceae</taxon>
        <taxon>Actinocatenispora</taxon>
    </lineage>
</organism>
<dbReference type="KEGG" id="atl:Athai_50930"/>
<dbReference type="Proteomes" id="UP000611640">
    <property type="component" value="Chromosome"/>
</dbReference>
<dbReference type="InterPro" id="IPR013762">
    <property type="entry name" value="Integrase-like_cat_sf"/>
</dbReference>
<dbReference type="PANTHER" id="PTHR30349:SF91">
    <property type="entry name" value="INTA PROTEIN"/>
    <property type="match status" value="1"/>
</dbReference>
<evidence type="ECO:0000313" key="3">
    <source>
        <dbReference type="EMBL" id="BCJ37590.1"/>
    </source>
</evidence>
<dbReference type="Pfam" id="PF00589">
    <property type="entry name" value="Phage_integrase"/>
    <property type="match status" value="1"/>
</dbReference>
<dbReference type="InterPro" id="IPR050090">
    <property type="entry name" value="Tyrosine_recombinase_XerCD"/>
</dbReference>
<gene>
    <name evidence="3" type="ORF">Athai_50930</name>
</gene>
<protein>
    <submittedName>
        <fullName evidence="3">Site-specific integrase</fullName>
    </submittedName>
</protein>
<keyword evidence="4" id="KW-1185">Reference proteome</keyword>
<evidence type="ECO:0000313" key="4">
    <source>
        <dbReference type="Proteomes" id="UP000611640"/>
    </source>
</evidence>
<accession>A0A7R7DTK3</accession>
<dbReference type="PANTHER" id="PTHR30349">
    <property type="entry name" value="PHAGE INTEGRASE-RELATED"/>
    <property type="match status" value="1"/>
</dbReference>
<dbReference type="GO" id="GO:0003677">
    <property type="term" value="F:DNA binding"/>
    <property type="evidence" value="ECO:0007669"/>
    <property type="project" value="InterPro"/>
</dbReference>
<dbReference type="CDD" id="cd01189">
    <property type="entry name" value="INT_ICEBs1_C_like"/>
    <property type="match status" value="1"/>
</dbReference>
<dbReference type="RefSeq" id="WP_203963778.1">
    <property type="nucleotide sequence ID" value="NZ_AP023355.1"/>
</dbReference>
<dbReference type="InterPro" id="IPR011010">
    <property type="entry name" value="DNA_brk_join_enz"/>
</dbReference>